<organism evidence="2">
    <name type="scientific">Cyanobacterium aponinum AL20115</name>
    <dbReference type="NCBI Taxonomy" id="3090662"/>
    <lineage>
        <taxon>Bacteria</taxon>
        <taxon>Bacillati</taxon>
        <taxon>Cyanobacteriota</taxon>
        <taxon>Cyanophyceae</taxon>
        <taxon>Oscillatoriophycideae</taxon>
        <taxon>Chroococcales</taxon>
        <taxon>Geminocystaceae</taxon>
        <taxon>Cyanobacterium</taxon>
    </lineage>
</organism>
<dbReference type="SUPFAM" id="SSF55781">
    <property type="entry name" value="GAF domain-like"/>
    <property type="match status" value="1"/>
</dbReference>
<sequence length="203" mass="23070">MNSPRQHSSEALALEVASLKKLVVDLSKYKRAMEAQKELFRSILMMSNVASGKLMLRSILLEISEVTRDLLKAQDASLFILNPKGVITESILARGPTIQEEKTHLIGTILDRGLAGWVYRYRRMALVKDTQQDERWLNFENQPYEVGSALCVPFLRGSLVLGILTLTHPKPRHFNEDMEDFMSMFSPSIAIALDHARIYLESH</sequence>
<dbReference type="EMBL" id="CP138348">
    <property type="protein sequence ID" value="WPF88701.1"/>
    <property type="molecule type" value="Genomic_DNA"/>
</dbReference>
<proteinExistence type="predicted"/>
<dbReference type="SMART" id="SM00065">
    <property type="entry name" value="GAF"/>
    <property type="match status" value="1"/>
</dbReference>
<evidence type="ECO:0000259" key="1">
    <source>
        <dbReference type="SMART" id="SM00065"/>
    </source>
</evidence>
<feature type="domain" description="GAF" evidence="1">
    <location>
        <begin position="55"/>
        <end position="203"/>
    </location>
</feature>
<name>A0AAF0ZAN1_9CHRO</name>
<dbReference type="AlphaFoldDB" id="A0AAF0ZAN1"/>
<gene>
    <name evidence="2" type="ORF">SAY89_00030</name>
</gene>
<dbReference type="Gene3D" id="3.30.450.40">
    <property type="match status" value="1"/>
</dbReference>
<evidence type="ECO:0000313" key="2">
    <source>
        <dbReference type="EMBL" id="WPF88701.1"/>
    </source>
</evidence>
<protein>
    <submittedName>
        <fullName evidence="2">GAF domain-containing protein</fullName>
    </submittedName>
</protein>
<dbReference type="InterPro" id="IPR003018">
    <property type="entry name" value="GAF"/>
</dbReference>
<reference evidence="2" key="1">
    <citation type="submission" date="2023-11" db="EMBL/GenBank/DDBJ databases">
        <title>Genome sequence of Cyanobacterium aponinum BCRC AL20115.</title>
        <authorList>
            <person name="Chang H.-Y."/>
            <person name="Lin K.-M."/>
            <person name="Hsueh H.-T."/>
            <person name="Chu H.-A."/>
            <person name="Kuo C.-H."/>
        </authorList>
    </citation>
    <scope>NUCLEOTIDE SEQUENCE</scope>
    <source>
        <strain evidence="2">AL20115</strain>
    </source>
</reference>
<dbReference type="InterPro" id="IPR029016">
    <property type="entry name" value="GAF-like_dom_sf"/>
</dbReference>
<dbReference type="Pfam" id="PF01590">
    <property type="entry name" value="GAF"/>
    <property type="match status" value="1"/>
</dbReference>
<dbReference type="RefSeq" id="WP_099434906.1">
    <property type="nucleotide sequence ID" value="NZ_CP138348.1"/>
</dbReference>
<accession>A0AAF0ZAN1</accession>